<dbReference type="EMBL" id="CP022685">
    <property type="protein sequence ID" value="ATL31867.1"/>
    <property type="molecule type" value="Genomic_DNA"/>
</dbReference>
<feature type="compositionally biased region" description="Low complexity" evidence="1">
    <location>
        <begin position="172"/>
        <end position="187"/>
    </location>
</feature>
<dbReference type="KEGG" id="sfk:KY5_6849"/>
<dbReference type="Proteomes" id="UP000221011">
    <property type="component" value="Chromosome"/>
</dbReference>
<proteinExistence type="predicted"/>
<feature type="compositionally biased region" description="Low complexity" evidence="1">
    <location>
        <begin position="116"/>
        <end position="128"/>
    </location>
</feature>
<feature type="compositionally biased region" description="Acidic residues" evidence="1">
    <location>
        <begin position="135"/>
        <end position="159"/>
    </location>
</feature>
<evidence type="ECO:0000313" key="2">
    <source>
        <dbReference type="EMBL" id="ATL31867.1"/>
    </source>
</evidence>
<sequence>MNRLAVGLAVGAGYVLGRTKKAKFAFAVGSMVAGKKLHLSPKALGALVNQQLQNNPQFKEIGDQLRQDLRGVGKAATGSLVNRQLEGLADRLHDRTQGVQDRLSGVVPDEAEDTAKSAAKGAKSAKGKISGRDEHEEDEGRAEREEAEGEGEEQADAEESERPQRRRKAPAKKTSASKPAAKSAAKTAAKKPPAKRSQGAKSAQSGTRKKTAAARGAARGTASSARTGGGRTKGDRDHG</sequence>
<keyword evidence="3" id="KW-1185">Reference proteome</keyword>
<feature type="compositionally biased region" description="Low complexity" evidence="1">
    <location>
        <begin position="213"/>
        <end position="226"/>
    </location>
</feature>
<reference evidence="2 3" key="1">
    <citation type="submission" date="2017-08" db="EMBL/GenBank/DDBJ databases">
        <title>Complete Genome Sequence of Streptomyces formicae KY5, the formicamycin producer.</title>
        <authorList>
            <person name="Holmes N.A."/>
            <person name="Devine R."/>
            <person name="Qin Z."/>
            <person name="Seipke R.F."/>
            <person name="Wilkinson B."/>
            <person name="Hutchings M.I."/>
        </authorList>
    </citation>
    <scope>NUCLEOTIDE SEQUENCE [LARGE SCALE GENOMIC DNA]</scope>
    <source>
        <strain evidence="2 3">KY5</strain>
    </source>
</reference>
<name>A0A291QK09_9ACTN</name>
<evidence type="ECO:0000313" key="3">
    <source>
        <dbReference type="Proteomes" id="UP000221011"/>
    </source>
</evidence>
<accession>A0A291QK09</accession>
<protein>
    <recommendedName>
        <fullName evidence="4">DNA primase</fullName>
    </recommendedName>
</protein>
<feature type="region of interest" description="Disordered" evidence="1">
    <location>
        <begin position="92"/>
        <end position="239"/>
    </location>
</feature>
<evidence type="ECO:0000256" key="1">
    <source>
        <dbReference type="SAM" id="MobiDB-lite"/>
    </source>
</evidence>
<dbReference type="AlphaFoldDB" id="A0A291QK09"/>
<organism evidence="2 3">
    <name type="scientific">Streptomyces formicae</name>
    <dbReference type="NCBI Taxonomy" id="1616117"/>
    <lineage>
        <taxon>Bacteria</taxon>
        <taxon>Bacillati</taxon>
        <taxon>Actinomycetota</taxon>
        <taxon>Actinomycetes</taxon>
        <taxon>Kitasatosporales</taxon>
        <taxon>Streptomycetaceae</taxon>
        <taxon>Streptomyces</taxon>
    </lineage>
</organism>
<dbReference type="RefSeq" id="WP_098245916.1">
    <property type="nucleotide sequence ID" value="NZ_CP022685.1"/>
</dbReference>
<gene>
    <name evidence="2" type="ORF">KY5_6849</name>
</gene>
<evidence type="ECO:0008006" key="4">
    <source>
        <dbReference type="Google" id="ProtNLM"/>
    </source>
</evidence>